<dbReference type="Pfam" id="PF03745">
    <property type="entry name" value="DUF309"/>
    <property type="match status" value="1"/>
</dbReference>
<dbReference type="InterPro" id="IPR023203">
    <property type="entry name" value="TTHA0068_sf"/>
</dbReference>
<dbReference type="PANTHER" id="PTHR34796">
    <property type="entry name" value="EXPRESSED PROTEIN"/>
    <property type="match status" value="1"/>
</dbReference>
<evidence type="ECO:0008006" key="3">
    <source>
        <dbReference type="Google" id="ProtNLM"/>
    </source>
</evidence>
<name>A0A1I4FYI7_9EURY</name>
<reference evidence="2" key="1">
    <citation type="submission" date="2016-10" db="EMBL/GenBank/DDBJ databases">
        <authorList>
            <person name="Varghese N."/>
            <person name="Submissions S."/>
        </authorList>
    </citation>
    <scope>NUCLEOTIDE SEQUENCE [LARGE SCALE GENOMIC DNA]</scope>
    <source>
        <strain evidence="2">CGMCC 1.7738</strain>
    </source>
</reference>
<evidence type="ECO:0000313" key="2">
    <source>
        <dbReference type="Proteomes" id="UP000199607"/>
    </source>
</evidence>
<keyword evidence="2" id="KW-1185">Reference proteome</keyword>
<sequence length="219" mass="24413">MERTDVPSETNEHESIDDALRAGVALYNDGEHHAAHDAWEDHWLELEKGSDDEQFLHGLIQFTAAIYHARRGNWSGATGLAESATEYLTALPTPYRGVDVDAVRTSLRSLRSDPERIERGRPPALTVDGDVLTARDLDFDVAAVAAAVIAEEYDRYDEAVVDAGIGFAREELGGAQTRYITFVMDFAADAVHRDIIYQRLAEHVERREQRANDVTGLFD</sequence>
<dbReference type="Gene3D" id="1.10.3450.10">
    <property type="entry name" value="TTHA0068-like"/>
    <property type="match status" value="1"/>
</dbReference>
<dbReference type="EMBL" id="FOTC01000003">
    <property type="protein sequence ID" value="SFL21997.1"/>
    <property type="molecule type" value="Genomic_DNA"/>
</dbReference>
<accession>A0A1I4FYI7</accession>
<gene>
    <name evidence="1" type="ORF">SAMN04487950_2874</name>
</gene>
<dbReference type="PANTHER" id="PTHR34796:SF1">
    <property type="entry name" value="EXPRESSED PROTEIN"/>
    <property type="match status" value="1"/>
</dbReference>
<protein>
    <recommendedName>
        <fullName evidence="3">DUF309 domain-containing protein</fullName>
    </recommendedName>
</protein>
<dbReference type="Proteomes" id="UP000199607">
    <property type="component" value="Unassembled WGS sequence"/>
</dbReference>
<proteinExistence type="predicted"/>
<dbReference type="STRING" id="553466.SAMN04487950_2874"/>
<organism evidence="1 2">
    <name type="scientific">Halogranum rubrum</name>
    <dbReference type="NCBI Taxonomy" id="553466"/>
    <lineage>
        <taxon>Archaea</taxon>
        <taxon>Methanobacteriati</taxon>
        <taxon>Methanobacteriota</taxon>
        <taxon>Stenosarchaea group</taxon>
        <taxon>Halobacteria</taxon>
        <taxon>Halobacteriales</taxon>
        <taxon>Haloferacaceae</taxon>
    </lineage>
</organism>
<evidence type="ECO:0000313" key="1">
    <source>
        <dbReference type="EMBL" id="SFL21997.1"/>
    </source>
</evidence>
<dbReference type="InterPro" id="IPR005500">
    <property type="entry name" value="DUF309"/>
</dbReference>
<dbReference type="SUPFAM" id="SSF140663">
    <property type="entry name" value="TTHA0068-like"/>
    <property type="match status" value="1"/>
</dbReference>
<dbReference type="AlphaFoldDB" id="A0A1I4FYI7"/>